<dbReference type="eggNOG" id="COG0492">
    <property type="taxonomic scope" value="Bacteria"/>
</dbReference>
<proteinExistence type="predicted"/>
<reference evidence="5" key="2">
    <citation type="submission" date="2013-11" db="EMBL/GenBank/DDBJ databases">
        <title>Draft genome sequence of Anaerostipes caccae (DSM 14662).</title>
        <authorList>
            <person name="Sudarsanam P."/>
            <person name="Ley R."/>
            <person name="Guruge J."/>
            <person name="Turnbaugh P.J."/>
            <person name="Mahowald M."/>
            <person name="Liep D."/>
            <person name="Gordon J."/>
        </authorList>
    </citation>
    <scope>NUCLEOTIDE SEQUENCE</scope>
    <source>
        <strain evidence="5">DSM 14662</strain>
    </source>
</reference>
<organism evidence="5 6">
    <name type="scientific">Anaerostipes caccae (strain DSM 14662 / CCUG 47493 / JCM 13470 / NCIMB 13811 / L1-92)</name>
    <dbReference type="NCBI Taxonomy" id="411490"/>
    <lineage>
        <taxon>Bacteria</taxon>
        <taxon>Bacillati</taxon>
        <taxon>Bacillota</taxon>
        <taxon>Clostridia</taxon>
        <taxon>Lachnospirales</taxon>
        <taxon>Lachnospiraceae</taxon>
        <taxon>Anaerostipes</taxon>
    </lineage>
</organism>
<dbReference type="InterPro" id="IPR012336">
    <property type="entry name" value="Thioredoxin-like_fold"/>
</dbReference>
<dbReference type="CDD" id="cd02974">
    <property type="entry name" value="AhpF_NTD_N"/>
    <property type="match status" value="1"/>
</dbReference>
<dbReference type="PRINTS" id="PR00368">
    <property type="entry name" value="FADPNR"/>
</dbReference>
<name>B0MAG3_ANACD</name>
<dbReference type="Gene3D" id="3.40.30.80">
    <property type="match status" value="1"/>
</dbReference>
<dbReference type="SUPFAM" id="SSF52833">
    <property type="entry name" value="Thioredoxin-like"/>
    <property type="match status" value="2"/>
</dbReference>
<keyword evidence="6" id="KW-1185">Reference proteome</keyword>
<dbReference type="eggNOG" id="COG3634">
    <property type="taxonomic scope" value="Bacteria"/>
</dbReference>
<evidence type="ECO:0000259" key="3">
    <source>
        <dbReference type="Pfam" id="PF07992"/>
    </source>
</evidence>
<dbReference type="InterPro" id="IPR023753">
    <property type="entry name" value="FAD/NAD-binding_dom"/>
</dbReference>
<dbReference type="HOGENOM" id="CLU_031864_5_4_9"/>
<dbReference type="InterPro" id="IPR036188">
    <property type="entry name" value="FAD/NAD-bd_sf"/>
</dbReference>
<dbReference type="Gene3D" id="3.50.50.60">
    <property type="entry name" value="FAD/NAD(P)-binding domain"/>
    <property type="match status" value="2"/>
</dbReference>
<evidence type="ECO:0000313" key="6">
    <source>
        <dbReference type="Proteomes" id="UP000004935"/>
    </source>
</evidence>
<gene>
    <name evidence="5" type="ORF">ANACAC_00538</name>
</gene>
<dbReference type="InterPro" id="IPR036249">
    <property type="entry name" value="Thioredoxin-like_sf"/>
</dbReference>
<evidence type="ECO:0000313" key="5">
    <source>
        <dbReference type="EMBL" id="EDR98837.1"/>
    </source>
</evidence>
<reference evidence="5" key="1">
    <citation type="submission" date="2007-11" db="EMBL/GenBank/DDBJ databases">
        <authorList>
            <person name="Fulton L."/>
            <person name="Clifton S."/>
            <person name="Fulton B."/>
            <person name="Xu J."/>
            <person name="Minx P."/>
            <person name="Pepin K.H."/>
            <person name="Johnson M."/>
            <person name="Thiruvilangam P."/>
            <person name="Bhonagiri V."/>
            <person name="Nash W.E."/>
            <person name="Mardis E.R."/>
            <person name="Wilson R.K."/>
        </authorList>
    </citation>
    <scope>NUCLEOTIDE SEQUENCE [LARGE SCALE GENOMIC DNA]</scope>
    <source>
        <strain evidence="5">DSM 14662</strain>
    </source>
</reference>
<feature type="domain" description="Thioredoxin-like fold" evidence="4">
    <location>
        <begin position="479"/>
        <end position="550"/>
    </location>
</feature>
<dbReference type="EMBL" id="ABAX03000004">
    <property type="protein sequence ID" value="EDR98837.1"/>
    <property type="molecule type" value="Genomic_DNA"/>
</dbReference>
<evidence type="ECO:0000256" key="2">
    <source>
        <dbReference type="ARBA" id="ARBA00023002"/>
    </source>
</evidence>
<dbReference type="NCBIfam" id="TIGR03143">
    <property type="entry name" value="AhpF_homolog"/>
    <property type="match status" value="1"/>
</dbReference>
<dbReference type="InterPro" id="IPR050097">
    <property type="entry name" value="Ferredoxin-NADP_redctase_2"/>
</dbReference>
<sequence>MEGDTLNGIDMKKLYDGIIIGGGPAGLSAAIYLARAKYRVLVIEKEKMGGQITITSEVVNYPGVPETDGKRLTENMRQQAEFFGAEFMMAEVKELNPDGDIKKVVTDKGNFETLGIVLATGASPRKIGFEGEIKYQGRGVAYCATCDGEFFTGLDVFVLGGGFAAAEESVFLTKYANKVTVIVREEDFTCAAAVADQVKNHPGIEVHYQTEIVEAGGESTLQYAVFRNNETGETWKYEPPAGKSFGIFVFAGYAPATGLFKDFLELSEDGYLVTDMNQKTSKDGIYGAGDICVKNLRQVVTAVSDGAVAATSQEKYLSGMYEKLKLPEREISTPERRKPTDVPKEEIPETDGFLTAEMKQQLAPVFERLEKDVVLKFYTDDSPISREVEEFAGEMKDLSPHIRCEVSPEGGENIELPAICICRGDGTYLGTAFHGVPGGHEFNSFIIAIYNAAGPGQAIDEGLLERIRNISRKIRIQTVVSLSCTMCPELVMAVQRIALENPDVEADIYDMAYFPYLKDKYQIMSVPCMIVNEKDVYFGKKSVEEILGLLEK</sequence>
<dbReference type="RefSeq" id="WP_006566046.1">
    <property type="nucleotide sequence ID" value="NZ_AP023027.1"/>
</dbReference>
<dbReference type="GO" id="GO:0016491">
    <property type="term" value="F:oxidoreductase activity"/>
    <property type="evidence" value="ECO:0007669"/>
    <property type="project" value="UniProtKB-KW"/>
</dbReference>
<evidence type="ECO:0000256" key="1">
    <source>
        <dbReference type="ARBA" id="ARBA00022630"/>
    </source>
</evidence>
<accession>B0MAG3</accession>
<dbReference type="InterPro" id="IPR044142">
    <property type="entry name" value="AhpF_NTD_N"/>
</dbReference>
<dbReference type="PRINTS" id="PR00469">
    <property type="entry name" value="PNDRDTASEII"/>
</dbReference>
<dbReference type="InterPro" id="IPR017561">
    <property type="entry name" value="AhpF_homologue_put"/>
</dbReference>
<protein>
    <submittedName>
        <fullName evidence="5">Alkyl hydroperoxide reductase F subunit</fullName>
    </submittedName>
</protein>
<dbReference type="STRING" id="411490.ANACAC_00538"/>
<keyword evidence="1" id="KW-0285">Flavoprotein</keyword>
<feature type="domain" description="FAD/NAD(P)-binding" evidence="3">
    <location>
        <begin position="16"/>
        <end position="306"/>
    </location>
</feature>
<dbReference type="PANTHER" id="PTHR48105">
    <property type="entry name" value="THIOREDOXIN REDUCTASE 1-RELATED-RELATED"/>
    <property type="match status" value="1"/>
</dbReference>
<dbReference type="SUPFAM" id="SSF51905">
    <property type="entry name" value="FAD/NAD(P)-binding domain"/>
    <property type="match status" value="1"/>
</dbReference>
<evidence type="ECO:0000259" key="4">
    <source>
        <dbReference type="Pfam" id="PF13192"/>
    </source>
</evidence>
<dbReference type="Proteomes" id="UP000004935">
    <property type="component" value="Unassembled WGS sequence"/>
</dbReference>
<comment type="caution">
    <text evidence="5">The sequence shown here is derived from an EMBL/GenBank/DDBJ whole genome shotgun (WGS) entry which is preliminary data.</text>
</comment>
<dbReference type="Pfam" id="PF07992">
    <property type="entry name" value="Pyr_redox_2"/>
    <property type="match status" value="1"/>
</dbReference>
<dbReference type="Pfam" id="PF13192">
    <property type="entry name" value="Thioredoxin_3"/>
    <property type="match status" value="1"/>
</dbReference>
<keyword evidence="2" id="KW-0560">Oxidoreductase</keyword>
<dbReference type="AlphaFoldDB" id="B0MAG3"/>